<dbReference type="EMBL" id="AF443097">
    <property type="protein sequence ID" value="AAL34766.1"/>
    <property type="molecule type" value="Genomic_DNA"/>
</dbReference>
<gene>
    <name evidence="1" type="primary">vpu</name>
</gene>
<evidence type="ECO:0000313" key="1">
    <source>
        <dbReference type="EMBL" id="AAL34766.1"/>
    </source>
</evidence>
<reference evidence="1 2" key="1">
    <citation type="journal article" date="2002" name="J. Virol.">
        <title>Human immunodeficiency virus type 1 subtype C molecular phylogeny: consensus sequence for an AIDS vaccine design?</title>
        <authorList>
            <person name="Novitsky V."/>
            <person name="Smith U.R."/>
            <person name="Gilbert P."/>
            <person name="McLane M.F."/>
            <person name="Chigwedere P."/>
            <person name="Williamson C."/>
            <person name="Ndung'u T."/>
            <person name="Klein I."/>
            <person name="Chang S.Y."/>
            <person name="Peter T."/>
            <person name="Thior I."/>
            <person name="Foley B.T."/>
            <person name="Gaolekwe S."/>
            <person name="Rybak N."/>
            <person name="Gaseitsiwe S."/>
            <person name="Vannberg F."/>
            <person name="Marlink R."/>
            <person name="Lee T.H."/>
            <person name="Essex M."/>
        </authorList>
    </citation>
    <scope>NUCLEOTIDE SEQUENCE [LARGE SCALE GENOMIC DNA]</scope>
</reference>
<evidence type="ECO:0000313" key="2">
    <source>
        <dbReference type="Proteomes" id="UP000137813"/>
    </source>
</evidence>
<sequence>MVDWTKKSRL</sequence>
<organismHost>
    <name type="scientific">Homo sapiens</name>
    <name type="common">Human</name>
    <dbReference type="NCBI Taxonomy" id="9606"/>
</organismHost>
<organism evidence="1 2">
    <name type="scientific">Human immunodeficiency virus type 1</name>
    <name type="common">HIV-1</name>
    <dbReference type="NCBI Taxonomy" id="11676"/>
    <lineage>
        <taxon>Viruses</taxon>
        <taxon>Riboviria</taxon>
        <taxon>Pararnavirae</taxon>
        <taxon>Artverviricota</taxon>
        <taxon>Revtraviricetes</taxon>
        <taxon>Ortervirales</taxon>
        <taxon>Retroviridae</taxon>
        <taxon>Orthoretrovirinae</taxon>
        <taxon>Lentivirus</taxon>
        <taxon>Lentivirus humimdef1</taxon>
    </lineage>
</organism>
<dbReference type="Proteomes" id="UP000137813">
    <property type="component" value="Genome"/>
</dbReference>
<accession>Q8UT83</accession>
<protein>
    <submittedName>
        <fullName evidence="1">Vpu protein</fullName>
    </submittedName>
</protein>
<proteinExistence type="predicted"/>
<name>Q8UT83_HV1</name>